<dbReference type="AlphaFoldDB" id="A0A9W6U346"/>
<feature type="region of interest" description="Disordered" evidence="1">
    <location>
        <begin position="1"/>
        <end position="23"/>
    </location>
</feature>
<dbReference type="Proteomes" id="UP001165083">
    <property type="component" value="Unassembled WGS sequence"/>
</dbReference>
<reference evidence="3" key="1">
    <citation type="submission" date="2023-04" db="EMBL/GenBank/DDBJ databases">
        <title>Phytophthora lilii NBRC 32176.</title>
        <authorList>
            <person name="Ichikawa N."/>
            <person name="Sato H."/>
            <person name="Tonouchi N."/>
        </authorList>
    </citation>
    <scope>NUCLEOTIDE SEQUENCE</scope>
    <source>
        <strain evidence="3">NBRC 32176</strain>
    </source>
</reference>
<keyword evidence="4" id="KW-1185">Reference proteome</keyword>
<dbReference type="GO" id="GO:0005524">
    <property type="term" value="F:ATP binding"/>
    <property type="evidence" value="ECO:0007669"/>
    <property type="project" value="InterPro"/>
</dbReference>
<name>A0A9W6U346_9STRA</name>
<evidence type="ECO:0000256" key="1">
    <source>
        <dbReference type="SAM" id="MobiDB-lite"/>
    </source>
</evidence>
<dbReference type="InterPro" id="IPR003439">
    <property type="entry name" value="ABC_transporter-like_ATP-bd"/>
</dbReference>
<proteinExistence type="predicted"/>
<sequence length="169" mass="18288">MNNIEPPSAFDGPHLSYESGNTLMDQGSGALNEVMANRIERAVGRSLPEMEVRFSNLSLAADIVVADEQTTKFALPTLSNELKKTLMGPKKRTVRKEILRNVSGRFMPGKITLLLGQPGSGKSALMKVLGGRFPIAKNITLKKKGDVSFSGEVSEGSISLTAYRSSCRM</sequence>
<dbReference type="GO" id="GO:0016887">
    <property type="term" value="F:ATP hydrolysis activity"/>
    <property type="evidence" value="ECO:0007669"/>
    <property type="project" value="InterPro"/>
</dbReference>
<evidence type="ECO:0000313" key="4">
    <source>
        <dbReference type="Proteomes" id="UP001165083"/>
    </source>
</evidence>
<gene>
    <name evidence="3" type="ORF">Plil01_000989100</name>
</gene>
<dbReference type="PANTHER" id="PTHR48040:SF13">
    <property type="entry name" value="ABC TRANSPORTER G FAMILY MEMBER 31"/>
    <property type="match status" value="1"/>
</dbReference>
<feature type="domain" description="ABC transporter" evidence="2">
    <location>
        <begin position="99"/>
        <end position="142"/>
    </location>
</feature>
<dbReference type="InterPro" id="IPR027417">
    <property type="entry name" value="P-loop_NTPase"/>
</dbReference>
<dbReference type="PANTHER" id="PTHR48040">
    <property type="entry name" value="PLEIOTROPIC DRUG RESISTANCE PROTEIN 1-LIKE ISOFORM X1"/>
    <property type="match status" value="1"/>
</dbReference>
<organism evidence="3 4">
    <name type="scientific">Phytophthora lilii</name>
    <dbReference type="NCBI Taxonomy" id="2077276"/>
    <lineage>
        <taxon>Eukaryota</taxon>
        <taxon>Sar</taxon>
        <taxon>Stramenopiles</taxon>
        <taxon>Oomycota</taxon>
        <taxon>Peronosporomycetes</taxon>
        <taxon>Peronosporales</taxon>
        <taxon>Peronosporaceae</taxon>
        <taxon>Phytophthora</taxon>
    </lineage>
</organism>
<evidence type="ECO:0000313" key="3">
    <source>
        <dbReference type="EMBL" id="GMF24229.1"/>
    </source>
</evidence>
<protein>
    <submittedName>
        <fullName evidence="3">Unnamed protein product</fullName>
    </submittedName>
</protein>
<dbReference type="OrthoDB" id="77868at2759"/>
<dbReference type="EMBL" id="BSXW01000508">
    <property type="protein sequence ID" value="GMF24229.1"/>
    <property type="molecule type" value="Genomic_DNA"/>
</dbReference>
<dbReference type="Pfam" id="PF00005">
    <property type="entry name" value="ABC_tran"/>
    <property type="match status" value="1"/>
</dbReference>
<comment type="caution">
    <text evidence="3">The sequence shown here is derived from an EMBL/GenBank/DDBJ whole genome shotgun (WGS) entry which is preliminary data.</text>
</comment>
<evidence type="ECO:0000259" key="2">
    <source>
        <dbReference type="Pfam" id="PF00005"/>
    </source>
</evidence>
<dbReference type="Gene3D" id="3.40.50.300">
    <property type="entry name" value="P-loop containing nucleotide triphosphate hydrolases"/>
    <property type="match status" value="1"/>
</dbReference>
<accession>A0A9W6U346</accession>
<dbReference type="SUPFAM" id="SSF52540">
    <property type="entry name" value="P-loop containing nucleoside triphosphate hydrolases"/>
    <property type="match status" value="1"/>
</dbReference>